<dbReference type="InterPro" id="IPR036691">
    <property type="entry name" value="Endo/exonu/phosph_ase_sf"/>
</dbReference>
<dbReference type="GO" id="GO:0003824">
    <property type="term" value="F:catalytic activity"/>
    <property type="evidence" value="ECO:0007669"/>
    <property type="project" value="InterPro"/>
</dbReference>
<dbReference type="InterPro" id="IPR051916">
    <property type="entry name" value="GPI-anchor_lipid_remodeler"/>
</dbReference>
<keyword evidence="1" id="KW-0472">Membrane</keyword>
<dbReference type="SUPFAM" id="SSF56219">
    <property type="entry name" value="DNase I-like"/>
    <property type="match status" value="1"/>
</dbReference>
<sequence length="617" mass="62337">MTAPRTPPLLVAVTALVTLESLRVAGVVGSFSAALPALVAAALGGPLVRWLGSRRALPVAVAALAAARLLTQIPGARTVPVLAATAGLALATLVLTVRDAAATSRNGPGRAARALALAVAADVALRLPLDLLDPVWRGGAIGWLWALACAGALGALAWRAYTGPSTATRPVGGVELAALGPAFALWSALLASPAYLASQGGVSLTSAGLWIAAGALLGTAALSAPRPPLPGIPGIPRIPVAPAVLVLAVAVAGWVPSLAPVAALAGLAALPATVRATLTARPLTVGRGAPLDLALAGAGAVVGQLLLVLPLHLRVVPGLFAVLTAALLAVAAGYAAHAGYATRALPAPRPLGHAFVPVVLAALLLAWPPLATALRSAPEPLPRDTAGGMYRLLSWNVHGAVDRGGELAPERILEVIRESDAQVVALQEVPRGWPGAGGLDLATWLERRLDVTAVWAPSADRRFGNLVLTSLPVVESSATGLPRAGGDMDRSFASLTVRLTDGEEARVVATHLDGGDLPDARLAQLGPVLDAAAEGGATVLAGDLNARPGSEEIARVTAAGFRSAQDEIGDPSRDTATTPPRRVDWILGASDVAFGDFTLTDTTASDHLPLAVTVYLD</sequence>
<keyword evidence="1" id="KW-1133">Transmembrane helix</keyword>
<dbReference type="Proteomes" id="UP000275024">
    <property type="component" value="Unassembled WGS sequence"/>
</dbReference>
<dbReference type="GO" id="GO:0016020">
    <property type="term" value="C:membrane"/>
    <property type="evidence" value="ECO:0007669"/>
    <property type="project" value="GOC"/>
</dbReference>
<name>A0A3A9W919_9ACTN</name>
<gene>
    <name evidence="4" type="ORF">D7318_12140</name>
    <name evidence="3" type="ORF">D7319_10960</name>
</gene>
<feature type="transmembrane region" description="Helical" evidence="1">
    <location>
        <begin position="351"/>
        <end position="370"/>
    </location>
</feature>
<evidence type="ECO:0000313" key="6">
    <source>
        <dbReference type="Proteomes" id="UP000275024"/>
    </source>
</evidence>
<feature type="transmembrane region" description="Helical" evidence="1">
    <location>
        <begin position="79"/>
        <end position="98"/>
    </location>
</feature>
<dbReference type="RefSeq" id="WP_120696952.1">
    <property type="nucleotide sequence ID" value="NZ_RBDX01000007.1"/>
</dbReference>
<comment type="caution">
    <text evidence="3">The sequence shown here is derived from an EMBL/GenBank/DDBJ whole genome shotgun (WGS) entry which is preliminary data.</text>
</comment>
<feature type="domain" description="Endonuclease/exonuclease/phosphatase" evidence="2">
    <location>
        <begin position="393"/>
        <end position="607"/>
    </location>
</feature>
<feature type="transmembrane region" description="Helical" evidence="1">
    <location>
        <begin position="290"/>
        <end position="313"/>
    </location>
</feature>
<evidence type="ECO:0000259" key="2">
    <source>
        <dbReference type="Pfam" id="PF03372"/>
    </source>
</evidence>
<dbReference type="PANTHER" id="PTHR14859:SF1">
    <property type="entry name" value="PGAP2-INTERACTING PROTEIN"/>
    <property type="match status" value="1"/>
</dbReference>
<dbReference type="Gene3D" id="3.60.10.10">
    <property type="entry name" value="Endonuclease/exonuclease/phosphatase"/>
    <property type="match status" value="1"/>
</dbReference>
<feature type="transmembrane region" description="Helical" evidence="1">
    <location>
        <begin position="173"/>
        <end position="196"/>
    </location>
</feature>
<proteinExistence type="predicted"/>
<feature type="transmembrane region" description="Helical" evidence="1">
    <location>
        <begin position="141"/>
        <end position="161"/>
    </location>
</feature>
<dbReference type="EMBL" id="RBDX01000007">
    <property type="protein sequence ID" value="RKN09585.1"/>
    <property type="molecule type" value="Genomic_DNA"/>
</dbReference>
<reference evidence="5 6" key="1">
    <citation type="submission" date="2018-09" db="EMBL/GenBank/DDBJ databases">
        <title>Streptomyces sp. nov. DS1-2, an endophytic actinomycete isolated from roots of Dendrobium scabrilingue.</title>
        <authorList>
            <person name="Kuncharoen N."/>
            <person name="Kudo T."/>
            <person name="Ohkuma M."/>
            <person name="Yuki M."/>
            <person name="Tanasupawat S."/>
        </authorList>
    </citation>
    <scope>NUCLEOTIDE SEQUENCE [LARGE SCALE GENOMIC DNA]</scope>
    <source>
        <strain evidence="3 6">AZ1-7</strain>
        <strain evidence="4 5">DS1-2</strain>
    </source>
</reference>
<organism evidence="3 6">
    <name type="scientific">Streptomyces radicis</name>
    <dbReference type="NCBI Taxonomy" id="1750517"/>
    <lineage>
        <taxon>Bacteria</taxon>
        <taxon>Bacillati</taxon>
        <taxon>Actinomycetota</taxon>
        <taxon>Actinomycetes</taxon>
        <taxon>Kitasatosporales</taxon>
        <taxon>Streptomycetaceae</taxon>
        <taxon>Streptomyces</taxon>
    </lineage>
</organism>
<evidence type="ECO:0000313" key="4">
    <source>
        <dbReference type="EMBL" id="RKN23264.1"/>
    </source>
</evidence>
<feature type="transmembrane region" description="Helical" evidence="1">
    <location>
        <begin position="202"/>
        <end position="222"/>
    </location>
</feature>
<dbReference type="EMBL" id="RBDY01000007">
    <property type="protein sequence ID" value="RKN23264.1"/>
    <property type="molecule type" value="Genomic_DNA"/>
</dbReference>
<protein>
    <recommendedName>
        <fullName evidence="2">Endonuclease/exonuclease/phosphatase domain-containing protein</fullName>
    </recommendedName>
</protein>
<dbReference type="Proteomes" id="UP000268652">
    <property type="component" value="Unassembled WGS sequence"/>
</dbReference>
<feature type="transmembrane region" description="Helical" evidence="1">
    <location>
        <begin position="319"/>
        <end position="339"/>
    </location>
</feature>
<dbReference type="GO" id="GO:0006506">
    <property type="term" value="P:GPI anchor biosynthetic process"/>
    <property type="evidence" value="ECO:0007669"/>
    <property type="project" value="TreeGrafter"/>
</dbReference>
<dbReference type="PANTHER" id="PTHR14859">
    <property type="entry name" value="CALCOFLUOR WHITE HYPERSENSITIVE PROTEIN PRECURSOR"/>
    <property type="match status" value="1"/>
</dbReference>
<dbReference type="OrthoDB" id="155529at2"/>
<keyword evidence="1" id="KW-0812">Transmembrane</keyword>
<dbReference type="InterPro" id="IPR005135">
    <property type="entry name" value="Endo/exonuclease/phosphatase"/>
</dbReference>
<dbReference type="Pfam" id="PF03372">
    <property type="entry name" value="Exo_endo_phos"/>
    <property type="match status" value="1"/>
</dbReference>
<dbReference type="AlphaFoldDB" id="A0A3A9W919"/>
<evidence type="ECO:0000313" key="3">
    <source>
        <dbReference type="EMBL" id="RKN09585.1"/>
    </source>
</evidence>
<evidence type="ECO:0000256" key="1">
    <source>
        <dbReference type="SAM" id="Phobius"/>
    </source>
</evidence>
<keyword evidence="5" id="KW-1185">Reference proteome</keyword>
<accession>A0A3A9W919</accession>
<evidence type="ECO:0000313" key="5">
    <source>
        <dbReference type="Proteomes" id="UP000268652"/>
    </source>
</evidence>